<dbReference type="AlphaFoldDB" id="A0A9W4JFQ1"/>
<evidence type="ECO:0000313" key="3">
    <source>
        <dbReference type="EMBL" id="CAG8391058.1"/>
    </source>
</evidence>
<evidence type="ECO:0000256" key="1">
    <source>
        <dbReference type="ARBA" id="ARBA00023242"/>
    </source>
</evidence>
<dbReference type="GO" id="GO:0008270">
    <property type="term" value="F:zinc ion binding"/>
    <property type="evidence" value="ECO:0007669"/>
    <property type="project" value="InterPro"/>
</dbReference>
<dbReference type="EMBL" id="CAJVPA010000195">
    <property type="protein sequence ID" value="CAG8391058.1"/>
    <property type="molecule type" value="Genomic_DNA"/>
</dbReference>
<keyword evidence="1" id="KW-0539">Nucleus</keyword>
<reference evidence="3" key="1">
    <citation type="submission" date="2021-07" db="EMBL/GenBank/DDBJ databases">
        <authorList>
            <person name="Branca A.L. A."/>
        </authorList>
    </citation>
    <scope>NUCLEOTIDE SEQUENCE</scope>
</reference>
<protein>
    <recommendedName>
        <fullName evidence="2">Xylanolytic transcriptional activator regulatory domain-containing protein</fullName>
    </recommendedName>
</protein>
<dbReference type="PANTHER" id="PTHR46910:SF23">
    <property type="entry name" value="THIAMINE REPRESSIBLE GENES REGULATORY PROTEIN THI1"/>
    <property type="match status" value="1"/>
</dbReference>
<dbReference type="GO" id="GO:0003700">
    <property type="term" value="F:DNA-binding transcription factor activity"/>
    <property type="evidence" value="ECO:0007669"/>
    <property type="project" value="InterPro"/>
</dbReference>
<dbReference type="GO" id="GO:0006351">
    <property type="term" value="P:DNA-templated transcription"/>
    <property type="evidence" value="ECO:0007669"/>
    <property type="project" value="InterPro"/>
</dbReference>
<dbReference type="CDD" id="cd12148">
    <property type="entry name" value="fungal_TF_MHR"/>
    <property type="match status" value="1"/>
</dbReference>
<accession>A0A9W4JFQ1</accession>
<dbReference type="Proteomes" id="UP001152646">
    <property type="component" value="Unassembled WGS sequence"/>
</dbReference>
<dbReference type="PANTHER" id="PTHR46910">
    <property type="entry name" value="TRANSCRIPTION FACTOR PDR1"/>
    <property type="match status" value="1"/>
</dbReference>
<evidence type="ECO:0000259" key="2">
    <source>
        <dbReference type="Pfam" id="PF04082"/>
    </source>
</evidence>
<dbReference type="Pfam" id="PF04082">
    <property type="entry name" value="Fungal_trans"/>
    <property type="match status" value="1"/>
</dbReference>
<gene>
    <name evidence="3" type="ORF">PSALAMII_LOCUS7059</name>
</gene>
<organism evidence="3 4">
    <name type="scientific">Penicillium salamii</name>
    <dbReference type="NCBI Taxonomy" id="1612424"/>
    <lineage>
        <taxon>Eukaryota</taxon>
        <taxon>Fungi</taxon>
        <taxon>Dikarya</taxon>
        <taxon>Ascomycota</taxon>
        <taxon>Pezizomycotina</taxon>
        <taxon>Eurotiomycetes</taxon>
        <taxon>Eurotiomycetidae</taxon>
        <taxon>Eurotiales</taxon>
        <taxon>Aspergillaceae</taxon>
        <taxon>Penicillium</taxon>
    </lineage>
</organism>
<sequence length="344" mass="39269">MERILKRTIEGISLDKQSLARLAQILDPDDGDNDAVGPERKEGELLRIDDEACTMVPVGDTTTHFSGEFSYWNFSMRVKNHIENQITENIQDPDDPGSSFPRARQLHSANNHLSTAISACPPRHVAGFLAKTFFKYAETHYFFVDEAWLHERLDLLYNDPQNFAHKGNEVTISILLTVFAIGTQYAHLESLRQDSDRSSKSTFSEDEVGAAFYQQAIRLLPEIIEISSLESVQACLLFGYYALPVDASGLGFIYINLAMRLGMQNGMHRKCKNDAFTRNMIENRNRVWWTAYVLERFAFEIGLASESLHGLTYFKENLHLPWPTVISDEVRCRYKRSPPPRTIP</sequence>
<feature type="domain" description="Xylanolytic transcriptional activator regulatory" evidence="2">
    <location>
        <begin position="131"/>
        <end position="297"/>
    </location>
</feature>
<proteinExistence type="predicted"/>
<dbReference type="InterPro" id="IPR050987">
    <property type="entry name" value="AtrR-like"/>
</dbReference>
<dbReference type="OrthoDB" id="3921198at2759"/>
<dbReference type="GO" id="GO:0003677">
    <property type="term" value="F:DNA binding"/>
    <property type="evidence" value="ECO:0007669"/>
    <property type="project" value="InterPro"/>
</dbReference>
<name>A0A9W4JFQ1_9EURO</name>
<dbReference type="InterPro" id="IPR007219">
    <property type="entry name" value="XnlR_reg_dom"/>
</dbReference>
<evidence type="ECO:0000313" key="4">
    <source>
        <dbReference type="Proteomes" id="UP001152646"/>
    </source>
</evidence>
<comment type="caution">
    <text evidence="3">The sequence shown here is derived from an EMBL/GenBank/DDBJ whole genome shotgun (WGS) entry which is preliminary data.</text>
</comment>